<keyword evidence="1" id="KW-0238">DNA-binding</keyword>
<proteinExistence type="predicted"/>
<dbReference type="SMART" id="SM00398">
    <property type="entry name" value="HMG"/>
    <property type="match status" value="1"/>
</dbReference>
<keyword evidence="5" id="KW-1185">Reference proteome</keyword>
<evidence type="ECO:0000313" key="5">
    <source>
        <dbReference type="Proteomes" id="UP000789508"/>
    </source>
</evidence>
<accession>A0A9N8W3F9</accession>
<feature type="region of interest" description="Disordered" evidence="2">
    <location>
        <begin position="136"/>
        <end position="160"/>
    </location>
</feature>
<protein>
    <submittedName>
        <fullName evidence="4">11022_t:CDS:1</fullName>
    </submittedName>
</protein>
<dbReference type="Gene3D" id="1.10.30.10">
    <property type="entry name" value="High mobility group box domain"/>
    <property type="match status" value="1"/>
</dbReference>
<evidence type="ECO:0000256" key="2">
    <source>
        <dbReference type="SAM" id="MobiDB-lite"/>
    </source>
</evidence>
<dbReference type="InterPro" id="IPR009071">
    <property type="entry name" value="HMG_box_dom"/>
</dbReference>
<name>A0A9N8W3F9_9GLOM</name>
<reference evidence="4" key="1">
    <citation type="submission" date="2021-06" db="EMBL/GenBank/DDBJ databases">
        <authorList>
            <person name="Kallberg Y."/>
            <person name="Tangrot J."/>
            <person name="Rosling A."/>
        </authorList>
    </citation>
    <scope>NUCLEOTIDE SEQUENCE</scope>
    <source>
        <strain evidence="4">FL130A</strain>
    </source>
</reference>
<dbReference type="Pfam" id="PF00505">
    <property type="entry name" value="HMG_box"/>
    <property type="match status" value="1"/>
</dbReference>
<evidence type="ECO:0000256" key="1">
    <source>
        <dbReference type="PROSITE-ProRule" id="PRU00267"/>
    </source>
</evidence>
<dbReference type="GO" id="GO:0003677">
    <property type="term" value="F:DNA binding"/>
    <property type="evidence" value="ECO:0007669"/>
    <property type="project" value="UniProtKB-UniRule"/>
</dbReference>
<dbReference type="GO" id="GO:0005634">
    <property type="term" value="C:nucleus"/>
    <property type="evidence" value="ECO:0007669"/>
    <property type="project" value="UniProtKB-UniRule"/>
</dbReference>
<dbReference type="Proteomes" id="UP000789508">
    <property type="component" value="Unassembled WGS sequence"/>
</dbReference>
<comment type="caution">
    <text evidence="4">The sequence shown here is derived from an EMBL/GenBank/DDBJ whole genome shotgun (WGS) entry which is preliminary data.</text>
</comment>
<gene>
    <name evidence="4" type="ORF">ALEPTO_LOCUS2229</name>
</gene>
<dbReference type="PROSITE" id="PS50118">
    <property type="entry name" value="HMG_BOX_2"/>
    <property type="match status" value="1"/>
</dbReference>
<sequence length="296" mass="34656">MPKDFQTKNFSSFMPYFIRNEGFNSIDLDKIDVPYPLNGNLVSVLKNNLNEPSKNAPNCFILYRKAFKDILIHHGFRLNASEISRLASKNWKALADPVKQEYKKFAKELRENTEKHVSVPSFKNKWRIVNSSDMKRKINRKKKSSQDKRSEPNVANLKKPPITTIHAQENSIFPYADSSHIDPIGELFTYTYDLPETMQHVLNQNPIYSELPLTTINAQENSIFPYAHLSHIDSFEELFTYTYDLPKTMLLNQNLMYPELSMMHFYEHFTDGIETDFQSISTNFQETESEYFMNHV</sequence>
<evidence type="ECO:0000259" key="3">
    <source>
        <dbReference type="PROSITE" id="PS50118"/>
    </source>
</evidence>
<dbReference type="AlphaFoldDB" id="A0A9N8W3F9"/>
<feature type="domain" description="HMG box" evidence="3">
    <location>
        <begin position="53"/>
        <end position="123"/>
    </location>
</feature>
<dbReference type="OrthoDB" id="2317706at2759"/>
<feature type="DNA-binding region" description="HMG box" evidence="1">
    <location>
        <begin position="53"/>
        <end position="123"/>
    </location>
</feature>
<dbReference type="SUPFAM" id="SSF47095">
    <property type="entry name" value="HMG-box"/>
    <property type="match status" value="1"/>
</dbReference>
<evidence type="ECO:0000313" key="4">
    <source>
        <dbReference type="EMBL" id="CAG8475706.1"/>
    </source>
</evidence>
<dbReference type="EMBL" id="CAJVPS010000314">
    <property type="protein sequence ID" value="CAG8475706.1"/>
    <property type="molecule type" value="Genomic_DNA"/>
</dbReference>
<dbReference type="InterPro" id="IPR036910">
    <property type="entry name" value="HMG_box_dom_sf"/>
</dbReference>
<keyword evidence="1" id="KW-0539">Nucleus</keyword>
<organism evidence="4 5">
    <name type="scientific">Ambispora leptoticha</name>
    <dbReference type="NCBI Taxonomy" id="144679"/>
    <lineage>
        <taxon>Eukaryota</taxon>
        <taxon>Fungi</taxon>
        <taxon>Fungi incertae sedis</taxon>
        <taxon>Mucoromycota</taxon>
        <taxon>Glomeromycotina</taxon>
        <taxon>Glomeromycetes</taxon>
        <taxon>Archaeosporales</taxon>
        <taxon>Ambisporaceae</taxon>
        <taxon>Ambispora</taxon>
    </lineage>
</organism>